<dbReference type="AlphaFoldDB" id="A0A9D1DM25"/>
<keyword evidence="1" id="KW-0732">Signal</keyword>
<organism evidence="2 3">
    <name type="scientific">Candidatus Scatomorpha intestinigallinarum</name>
    <dbReference type="NCBI Taxonomy" id="2840923"/>
    <lineage>
        <taxon>Bacteria</taxon>
        <taxon>Bacillati</taxon>
        <taxon>Bacillota</taxon>
        <taxon>Clostridia</taxon>
        <taxon>Eubacteriales</taxon>
        <taxon>Candidatus Scatomorpha</taxon>
    </lineage>
</organism>
<reference evidence="2" key="2">
    <citation type="journal article" date="2021" name="PeerJ">
        <title>Extensive microbial diversity within the chicken gut microbiome revealed by metagenomics and culture.</title>
        <authorList>
            <person name="Gilroy R."/>
            <person name="Ravi A."/>
            <person name="Getino M."/>
            <person name="Pursley I."/>
            <person name="Horton D.L."/>
            <person name="Alikhan N.F."/>
            <person name="Baker D."/>
            <person name="Gharbi K."/>
            <person name="Hall N."/>
            <person name="Watson M."/>
            <person name="Adriaenssens E.M."/>
            <person name="Foster-Nyarko E."/>
            <person name="Jarju S."/>
            <person name="Secka A."/>
            <person name="Antonio M."/>
            <person name="Oren A."/>
            <person name="Chaudhuri R.R."/>
            <person name="La Ragione R."/>
            <person name="Hildebrand F."/>
            <person name="Pallen M.J."/>
        </authorList>
    </citation>
    <scope>NUCLEOTIDE SEQUENCE</scope>
    <source>
        <strain evidence="2">ChiGjej3B3-7149</strain>
    </source>
</reference>
<reference evidence="2" key="1">
    <citation type="submission" date="2020-10" db="EMBL/GenBank/DDBJ databases">
        <authorList>
            <person name="Gilroy R."/>
        </authorList>
    </citation>
    <scope>NUCLEOTIDE SEQUENCE</scope>
    <source>
        <strain evidence="2">ChiGjej3B3-7149</strain>
    </source>
</reference>
<dbReference type="Pfam" id="PF14270">
    <property type="entry name" value="DUF4358"/>
    <property type="match status" value="1"/>
</dbReference>
<proteinExistence type="predicted"/>
<sequence length="165" mass="17878">MTVKTKKARFLSAILCLALALGLLAGCGSTEAKQPEMSEVVAAVEAVVPTDGMTELDANYLKNVFKLDESQYADCCVMTTNVGTTIDEFGIFKGKDSAQAAELKAAVEEYLQFRLDSWMPEYLPEEFPKLQAAQLWSQGDYVMYAILSDDAKTAAGDAFTACFAA</sequence>
<dbReference type="EMBL" id="DVHH01000171">
    <property type="protein sequence ID" value="HIR55347.1"/>
    <property type="molecule type" value="Genomic_DNA"/>
</dbReference>
<dbReference type="InterPro" id="IPR025648">
    <property type="entry name" value="DUF4358"/>
</dbReference>
<name>A0A9D1DM25_9FIRM</name>
<protein>
    <submittedName>
        <fullName evidence="2">DUF4358 domain-containing protein</fullName>
    </submittedName>
</protein>
<evidence type="ECO:0000313" key="3">
    <source>
        <dbReference type="Proteomes" id="UP000824238"/>
    </source>
</evidence>
<accession>A0A9D1DM25</accession>
<comment type="caution">
    <text evidence="2">The sequence shown here is derived from an EMBL/GenBank/DDBJ whole genome shotgun (WGS) entry which is preliminary data.</text>
</comment>
<feature type="signal peptide" evidence="1">
    <location>
        <begin position="1"/>
        <end position="32"/>
    </location>
</feature>
<dbReference type="PROSITE" id="PS51257">
    <property type="entry name" value="PROKAR_LIPOPROTEIN"/>
    <property type="match status" value="1"/>
</dbReference>
<dbReference type="Proteomes" id="UP000824238">
    <property type="component" value="Unassembled WGS sequence"/>
</dbReference>
<feature type="chain" id="PRO_5038402397" evidence="1">
    <location>
        <begin position="33"/>
        <end position="165"/>
    </location>
</feature>
<gene>
    <name evidence="2" type="ORF">IAD36_07140</name>
</gene>
<evidence type="ECO:0000256" key="1">
    <source>
        <dbReference type="SAM" id="SignalP"/>
    </source>
</evidence>
<evidence type="ECO:0000313" key="2">
    <source>
        <dbReference type="EMBL" id="HIR55347.1"/>
    </source>
</evidence>